<dbReference type="SUPFAM" id="SSF55811">
    <property type="entry name" value="Nudix"/>
    <property type="match status" value="1"/>
</dbReference>
<dbReference type="GO" id="GO:0005737">
    <property type="term" value="C:cytoplasm"/>
    <property type="evidence" value="ECO:0007669"/>
    <property type="project" value="TreeGrafter"/>
</dbReference>
<dbReference type="RefSeq" id="WP_317624613.1">
    <property type="nucleotide sequence ID" value="NZ_JANFFA010000001.1"/>
</dbReference>
<dbReference type="Pfam" id="PF00293">
    <property type="entry name" value="NUDIX"/>
    <property type="match status" value="1"/>
</dbReference>
<keyword evidence="7" id="KW-1185">Reference proteome</keyword>
<dbReference type="CDD" id="cd04666">
    <property type="entry name" value="NUDIX_DIPP2_like_Nudt4"/>
    <property type="match status" value="1"/>
</dbReference>
<evidence type="ECO:0000256" key="2">
    <source>
        <dbReference type="ARBA" id="ARBA00022723"/>
    </source>
</evidence>
<feature type="domain" description="Nudix hydrolase" evidence="5">
    <location>
        <begin position="22"/>
        <end position="152"/>
    </location>
</feature>
<gene>
    <name evidence="6" type="ORF">NOI20_02685</name>
</gene>
<evidence type="ECO:0000313" key="6">
    <source>
        <dbReference type="EMBL" id="MDQ2093008.1"/>
    </source>
</evidence>
<dbReference type="PANTHER" id="PTHR12629:SF0">
    <property type="entry name" value="DIPHOSPHOINOSITOL-POLYPHOSPHATE DIPHOSPHATASE"/>
    <property type="match status" value="1"/>
</dbReference>
<dbReference type="GO" id="GO:1901909">
    <property type="term" value="P:diadenosine hexaphosphate catabolic process"/>
    <property type="evidence" value="ECO:0007669"/>
    <property type="project" value="TreeGrafter"/>
</dbReference>
<dbReference type="GO" id="GO:0008486">
    <property type="term" value="F:diphosphoinositol-polyphosphate diphosphatase activity"/>
    <property type="evidence" value="ECO:0007669"/>
    <property type="project" value="TreeGrafter"/>
</dbReference>
<dbReference type="GO" id="GO:0034431">
    <property type="term" value="F:bis(5'-adenosyl)-hexaphosphatase activity"/>
    <property type="evidence" value="ECO:0007669"/>
    <property type="project" value="TreeGrafter"/>
</dbReference>
<dbReference type="InterPro" id="IPR000086">
    <property type="entry name" value="NUDIX_hydrolase_dom"/>
</dbReference>
<dbReference type="GO" id="GO:0034432">
    <property type="term" value="F:bis(5'-adenosyl)-pentaphosphatase activity"/>
    <property type="evidence" value="ECO:0007669"/>
    <property type="project" value="TreeGrafter"/>
</dbReference>
<dbReference type="EMBL" id="JANFFA010000001">
    <property type="protein sequence ID" value="MDQ2093008.1"/>
    <property type="molecule type" value="Genomic_DNA"/>
</dbReference>
<sequence>MSMDVARQVPLSIPRGPKGEMRAQFAALCWRVKNGKPQILLITSRGTNRWILPKGWPESGMTPGQAALQEAWEEAGVRGRASEISVGVFSYMKKLEKGVQFPCVALVYPIRVKQMADDYPEAGERRRKWFSPKKAAARVSEPDLKHLLLHFDPRGLR</sequence>
<evidence type="ECO:0000256" key="4">
    <source>
        <dbReference type="ARBA" id="ARBA00022842"/>
    </source>
</evidence>
<evidence type="ECO:0000256" key="3">
    <source>
        <dbReference type="ARBA" id="ARBA00022801"/>
    </source>
</evidence>
<comment type="caution">
    <text evidence="6">The sequence shown here is derived from an EMBL/GenBank/DDBJ whole genome shotgun (WGS) entry which is preliminary data.</text>
</comment>
<name>A0AAJ1X364_9RHOB</name>
<evidence type="ECO:0000313" key="7">
    <source>
        <dbReference type="Proteomes" id="UP001227162"/>
    </source>
</evidence>
<comment type="cofactor">
    <cofactor evidence="1">
        <name>Mg(2+)</name>
        <dbReference type="ChEBI" id="CHEBI:18420"/>
    </cofactor>
</comment>
<dbReference type="GO" id="GO:0000298">
    <property type="term" value="F:endopolyphosphatase activity"/>
    <property type="evidence" value="ECO:0007669"/>
    <property type="project" value="TreeGrafter"/>
</dbReference>
<dbReference type="GO" id="GO:0071543">
    <property type="term" value="P:diphosphoinositol polyphosphate metabolic process"/>
    <property type="evidence" value="ECO:0007669"/>
    <property type="project" value="TreeGrafter"/>
</dbReference>
<keyword evidence="2" id="KW-0479">Metal-binding</keyword>
<protein>
    <submittedName>
        <fullName evidence="6">NUDIX hydrolase</fullName>
    </submittedName>
</protein>
<accession>A0AAJ1X364</accession>
<reference evidence="6" key="2">
    <citation type="submission" date="2023-04" db="EMBL/GenBank/DDBJ databases">
        <title>'Rhodoalgimonas zhirmunskyi' gen. nov., isolated from a red alga.</title>
        <authorList>
            <person name="Nedashkovskaya O.I."/>
            <person name="Otstavnykh N.Y."/>
            <person name="Bystritskaya E.P."/>
            <person name="Balabanova L.A."/>
            <person name="Isaeva M.P."/>
        </authorList>
    </citation>
    <scope>NUCLEOTIDE SEQUENCE</scope>
    <source>
        <strain evidence="6">10Alg 79</strain>
    </source>
</reference>
<dbReference type="PROSITE" id="PS51462">
    <property type="entry name" value="NUDIX"/>
    <property type="match status" value="1"/>
</dbReference>
<dbReference type="GO" id="GO:1901911">
    <property type="term" value="P:adenosine 5'-(hexahydrogen pentaphosphate) catabolic process"/>
    <property type="evidence" value="ECO:0007669"/>
    <property type="project" value="TreeGrafter"/>
</dbReference>
<organism evidence="6 7">
    <name type="scientific">Rhodalgimonas zhirmunskyi</name>
    <dbReference type="NCBI Taxonomy" id="2964767"/>
    <lineage>
        <taxon>Bacteria</taxon>
        <taxon>Pseudomonadati</taxon>
        <taxon>Pseudomonadota</taxon>
        <taxon>Alphaproteobacteria</taxon>
        <taxon>Rhodobacterales</taxon>
        <taxon>Roseobacteraceae</taxon>
        <taxon>Rhodalgimonas</taxon>
    </lineage>
</organism>
<keyword evidence="4" id="KW-0460">Magnesium</keyword>
<evidence type="ECO:0000259" key="5">
    <source>
        <dbReference type="PROSITE" id="PS51462"/>
    </source>
</evidence>
<keyword evidence="3 6" id="KW-0378">Hydrolase</keyword>
<dbReference type="Gene3D" id="3.90.79.10">
    <property type="entry name" value="Nucleoside Triphosphate Pyrophosphohydrolase"/>
    <property type="match status" value="1"/>
</dbReference>
<dbReference type="GO" id="GO:0046872">
    <property type="term" value="F:metal ion binding"/>
    <property type="evidence" value="ECO:0007669"/>
    <property type="project" value="UniProtKB-KW"/>
</dbReference>
<proteinExistence type="predicted"/>
<dbReference type="AlphaFoldDB" id="A0AAJ1X364"/>
<dbReference type="InterPro" id="IPR015797">
    <property type="entry name" value="NUDIX_hydrolase-like_dom_sf"/>
</dbReference>
<dbReference type="PANTHER" id="PTHR12629">
    <property type="entry name" value="DIPHOSPHOINOSITOL POLYPHOSPHATE PHOSPHOHYDROLASE"/>
    <property type="match status" value="1"/>
</dbReference>
<reference evidence="6" key="1">
    <citation type="submission" date="2022-07" db="EMBL/GenBank/DDBJ databases">
        <authorList>
            <person name="Otstavnykh N."/>
            <person name="Isaeva M."/>
            <person name="Bystritskaya E."/>
        </authorList>
    </citation>
    <scope>NUCLEOTIDE SEQUENCE</scope>
    <source>
        <strain evidence="6">10Alg 79</strain>
    </source>
</reference>
<dbReference type="Proteomes" id="UP001227162">
    <property type="component" value="Unassembled WGS sequence"/>
</dbReference>
<dbReference type="InterPro" id="IPR047198">
    <property type="entry name" value="DDP-like_NUDIX"/>
</dbReference>
<dbReference type="GO" id="GO:1901907">
    <property type="term" value="P:diadenosine pentaphosphate catabolic process"/>
    <property type="evidence" value="ECO:0007669"/>
    <property type="project" value="TreeGrafter"/>
</dbReference>
<evidence type="ECO:0000256" key="1">
    <source>
        <dbReference type="ARBA" id="ARBA00001946"/>
    </source>
</evidence>